<name>A0A921IIH8_9FIRM</name>
<sequence>MNVLLINGSPHKNGCTYTALTEIAGVLQEAGIETTIFHIGAAPVGGCVGCGGCAKAGKCVFGGPVANVLPLVEKADGIVFGAPVHYATAAGSMLGFMHRLAMSGGAYLRHKPAAVITSARRAGTTTALEAMEKVPQFFEMPLISSTYWPMVHGGNAEQVTLDEEGFQIMRNLGRNMAWMLRCIEAGKTAGIQPPQAETGKKTSFIR</sequence>
<dbReference type="Pfam" id="PF03358">
    <property type="entry name" value="FMN_red"/>
    <property type="match status" value="1"/>
</dbReference>
<reference evidence="4" key="1">
    <citation type="journal article" date="2021" name="PeerJ">
        <title>Extensive microbial diversity within the chicken gut microbiome revealed by metagenomics and culture.</title>
        <authorList>
            <person name="Gilroy R."/>
            <person name="Ravi A."/>
            <person name="Getino M."/>
            <person name="Pursley I."/>
            <person name="Horton D.L."/>
            <person name="Alikhan N.F."/>
            <person name="Baker D."/>
            <person name="Gharbi K."/>
            <person name="Hall N."/>
            <person name="Watson M."/>
            <person name="Adriaenssens E.M."/>
            <person name="Foster-Nyarko E."/>
            <person name="Jarju S."/>
            <person name="Secka A."/>
            <person name="Antonio M."/>
            <person name="Oren A."/>
            <person name="Chaudhuri R.R."/>
            <person name="La Ragione R."/>
            <person name="Hildebrand F."/>
            <person name="Pallen M.J."/>
        </authorList>
    </citation>
    <scope>NUCLEOTIDE SEQUENCE</scope>
    <source>
        <strain evidence="4">ChiBcec21-2208</strain>
    </source>
</reference>
<dbReference type="AlphaFoldDB" id="A0A921IIH8"/>
<dbReference type="Proteomes" id="UP000782880">
    <property type="component" value="Unassembled WGS sequence"/>
</dbReference>
<dbReference type="Gene3D" id="3.40.50.360">
    <property type="match status" value="1"/>
</dbReference>
<evidence type="ECO:0000313" key="5">
    <source>
        <dbReference type="Proteomes" id="UP000782880"/>
    </source>
</evidence>
<feature type="domain" description="NADPH-dependent FMN reductase-like" evidence="3">
    <location>
        <begin position="1"/>
        <end position="151"/>
    </location>
</feature>
<dbReference type="PANTHER" id="PTHR43278:SF4">
    <property type="entry name" value="NAD(P)H-DEPENDENT FMN-CONTAINING OXIDOREDUCTASE YWQN-RELATED"/>
    <property type="match status" value="1"/>
</dbReference>
<comment type="caution">
    <text evidence="4">The sequence shown here is derived from an EMBL/GenBank/DDBJ whole genome shotgun (WGS) entry which is preliminary data.</text>
</comment>
<evidence type="ECO:0000256" key="2">
    <source>
        <dbReference type="ARBA" id="ARBA00022643"/>
    </source>
</evidence>
<dbReference type="SUPFAM" id="SSF52218">
    <property type="entry name" value="Flavoproteins"/>
    <property type="match status" value="1"/>
</dbReference>
<dbReference type="InterPro" id="IPR005025">
    <property type="entry name" value="FMN_Rdtase-like_dom"/>
</dbReference>
<keyword evidence="1" id="KW-0285">Flavoprotein</keyword>
<dbReference type="InterPro" id="IPR029039">
    <property type="entry name" value="Flavoprotein-like_sf"/>
</dbReference>
<accession>A0A921IIH8</accession>
<evidence type="ECO:0000256" key="1">
    <source>
        <dbReference type="ARBA" id="ARBA00022630"/>
    </source>
</evidence>
<organism evidence="4 5">
    <name type="scientific">Subdoligranulum variabile</name>
    <dbReference type="NCBI Taxonomy" id="214851"/>
    <lineage>
        <taxon>Bacteria</taxon>
        <taxon>Bacillati</taxon>
        <taxon>Bacillota</taxon>
        <taxon>Clostridia</taxon>
        <taxon>Eubacteriales</taxon>
        <taxon>Oscillospiraceae</taxon>
        <taxon>Subdoligranulum</taxon>
    </lineage>
</organism>
<protein>
    <submittedName>
        <fullName evidence="4">Flavodoxin family protein</fullName>
    </submittedName>
</protein>
<keyword evidence="2" id="KW-0288">FMN</keyword>
<dbReference type="EMBL" id="DYVE01000057">
    <property type="protein sequence ID" value="HJG27426.1"/>
    <property type="molecule type" value="Genomic_DNA"/>
</dbReference>
<dbReference type="PANTHER" id="PTHR43278">
    <property type="entry name" value="NAD(P)H-DEPENDENT FMN-CONTAINING OXIDOREDUCTASE YWQN-RELATED"/>
    <property type="match status" value="1"/>
</dbReference>
<reference evidence="4" key="2">
    <citation type="submission" date="2021-09" db="EMBL/GenBank/DDBJ databases">
        <authorList>
            <person name="Gilroy R."/>
        </authorList>
    </citation>
    <scope>NUCLEOTIDE SEQUENCE</scope>
    <source>
        <strain evidence="4">ChiBcec21-2208</strain>
    </source>
</reference>
<dbReference type="GO" id="GO:0016491">
    <property type="term" value="F:oxidoreductase activity"/>
    <property type="evidence" value="ECO:0007669"/>
    <property type="project" value="InterPro"/>
</dbReference>
<dbReference type="InterPro" id="IPR051796">
    <property type="entry name" value="ISF_SsuE-like"/>
</dbReference>
<evidence type="ECO:0000259" key="3">
    <source>
        <dbReference type="Pfam" id="PF03358"/>
    </source>
</evidence>
<evidence type="ECO:0000313" key="4">
    <source>
        <dbReference type="EMBL" id="HJG27426.1"/>
    </source>
</evidence>
<proteinExistence type="predicted"/>
<gene>
    <name evidence="4" type="ORF">K8V20_02100</name>
</gene>